<evidence type="ECO:0000313" key="3">
    <source>
        <dbReference type="Proteomes" id="UP000001964"/>
    </source>
</evidence>
<dbReference type="SUPFAM" id="SSF110997">
    <property type="entry name" value="Sporulation related repeat"/>
    <property type="match status" value="1"/>
</dbReference>
<dbReference type="AlphaFoldDB" id="Q0ANX5"/>
<dbReference type="GO" id="GO:0042834">
    <property type="term" value="F:peptidoglycan binding"/>
    <property type="evidence" value="ECO:0007669"/>
    <property type="project" value="InterPro"/>
</dbReference>
<dbReference type="Proteomes" id="UP000001964">
    <property type="component" value="Chromosome"/>
</dbReference>
<dbReference type="InterPro" id="IPR007730">
    <property type="entry name" value="SPOR-like_dom"/>
</dbReference>
<evidence type="ECO:0000313" key="2">
    <source>
        <dbReference type="EMBL" id="ABI66012.1"/>
    </source>
</evidence>
<dbReference type="PROSITE" id="PS51724">
    <property type="entry name" value="SPOR"/>
    <property type="match status" value="1"/>
</dbReference>
<protein>
    <submittedName>
        <fullName evidence="2">Sporulation domain protein</fullName>
    </submittedName>
</protein>
<sequence>MAALAVAGCATTAPEPAAQDMAVAAVAPTRNALLADAISRELAHLARFDPDAVDTVAPELHALANAVMALNAPGDAVELPVAPEPVLTDLPPPPAAMADAPSLYHGVHLASYRRAETAQRGWDELVLEHGEMLAGLQARLSETDIAGQGTYLRLKAGPFDSAAEARAVCQQLMATGDYCAVVDFSGQPMADMARTAGE</sequence>
<accession>Q0ANX5</accession>
<dbReference type="Pfam" id="PF05036">
    <property type="entry name" value="SPOR"/>
    <property type="match status" value="1"/>
</dbReference>
<dbReference type="KEGG" id="mmr:Mmar10_1720"/>
<feature type="domain" description="SPOR" evidence="1">
    <location>
        <begin position="99"/>
        <end position="185"/>
    </location>
</feature>
<dbReference type="eggNOG" id="COG3147">
    <property type="taxonomic scope" value="Bacteria"/>
</dbReference>
<evidence type="ECO:0000259" key="1">
    <source>
        <dbReference type="PROSITE" id="PS51724"/>
    </source>
</evidence>
<dbReference type="InterPro" id="IPR036680">
    <property type="entry name" value="SPOR-like_sf"/>
</dbReference>
<dbReference type="EMBL" id="CP000449">
    <property type="protein sequence ID" value="ABI66012.1"/>
    <property type="molecule type" value="Genomic_DNA"/>
</dbReference>
<gene>
    <name evidence="2" type="ordered locus">Mmar10_1720</name>
</gene>
<dbReference type="STRING" id="394221.Mmar10_1720"/>
<dbReference type="Gene3D" id="3.30.70.1070">
    <property type="entry name" value="Sporulation related repeat"/>
    <property type="match status" value="1"/>
</dbReference>
<proteinExistence type="predicted"/>
<keyword evidence="3" id="KW-1185">Reference proteome</keyword>
<organism evidence="2 3">
    <name type="scientific">Maricaulis maris (strain MCS10)</name>
    <name type="common">Caulobacter maris</name>
    <dbReference type="NCBI Taxonomy" id="394221"/>
    <lineage>
        <taxon>Bacteria</taxon>
        <taxon>Pseudomonadati</taxon>
        <taxon>Pseudomonadota</taxon>
        <taxon>Alphaproteobacteria</taxon>
        <taxon>Maricaulales</taxon>
        <taxon>Maricaulaceae</taxon>
        <taxon>Maricaulis</taxon>
    </lineage>
</organism>
<name>Q0ANX5_MARMM</name>
<dbReference type="HOGENOM" id="CLU_1487599_0_0_5"/>
<reference evidence="2 3" key="1">
    <citation type="submission" date="2006-08" db="EMBL/GenBank/DDBJ databases">
        <title>Complete sequence of Maricaulis maris MCS10.</title>
        <authorList>
            <consortium name="US DOE Joint Genome Institute"/>
            <person name="Copeland A."/>
            <person name="Lucas S."/>
            <person name="Lapidus A."/>
            <person name="Barry K."/>
            <person name="Detter J.C."/>
            <person name="Glavina del Rio T."/>
            <person name="Hammon N."/>
            <person name="Israni S."/>
            <person name="Dalin E."/>
            <person name="Tice H."/>
            <person name="Pitluck S."/>
            <person name="Saunders E."/>
            <person name="Brettin T."/>
            <person name="Bruce D."/>
            <person name="Han C."/>
            <person name="Tapia R."/>
            <person name="Gilna P."/>
            <person name="Schmutz J."/>
            <person name="Larimer F."/>
            <person name="Land M."/>
            <person name="Hauser L."/>
            <person name="Kyrpides N."/>
            <person name="Mikhailova N."/>
            <person name="Viollier P."/>
            <person name="Stephens C."/>
            <person name="Richardson P."/>
        </authorList>
    </citation>
    <scope>NUCLEOTIDE SEQUENCE [LARGE SCALE GENOMIC DNA]</scope>
    <source>
        <strain evidence="2 3">MCS10</strain>
    </source>
</reference>